<sequence length="82" mass="8526">MEAAAHRAAVTVTPDRPRADPAAQLVAGLQESDAHPPLGEDRRRSQAGDAATDDDRVLTSRTLGSWLGPMQDRGAVPAGRGG</sequence>
<name>A0A917BFA7_9MICO</name>
<keyword evidence="3" id="KW-1185">Reference proteome</keyword>
<evidence type="ECO:0000313" key="3">
    <source>
        <dbReference type="Proteomes" id="UP000605670"/>
    </source>
</evidence>
<gene>
    <name evidence="2" type="ORF">GCM10011366_01010</name>
</gene>
<evidence type="ECO:0000256" key="1">
    <source>
        <dbReference type="SAM" id="MobiDB-lite"/>
    </source>
</evidence>
<organism evidence="2 3">
    <name type="scientific">Ornithinimicrobium tianjinense</name>
    <dbReference type="NCBI Taxonomy" id="1195761"/>
    <lineage>
        <taxon>Bacteria</taxon>
        <taxon>Bacillati</taxon>
        <taxon>Actinomycetota</taxon>
        <taxon>Actinomycetes</taxon>
        <taxon>Micrococcales</taxon>
        <taxon>Ornithinimicrobiaceae</taxon>
        <taxon>Ornithinimicrobium</taxon>
    </lineage>
</organism>
<dbReference type="EMBL" id="BMEM01000001">
    <property type="protein sequence ID" value="GGF37282.1"/>
    <property type="molecule type" value="Genomic_DNA"/>
</dbReference>
<dbReference type="Proteomes" id="UP000605670">
    <property type="component" value="Unassembled WGS sequence"/>
</dbReference>
<comment type="caution">
    <text evidence="2">The sequence shown here is derived from an EMBL/GenBank/DDBJ whole genome shotgun (WGS) entry which is preliminary data.</text>
</comment>
<reference evidence="2" key="1">
    <citation type="journal article" date="2014" name="Int. J. Syst. Evol. Microbiol.">
        <title>Complete genome sequence of Corynebacterium casei LMG S-19264T (=DSM 44701T), isolated from a smear-ripened cheese.</title>
        <authorList>
            <consortium name="US DOE Joint Genome Institute (JGI-PGF)"/>
            <person name="Walter F."/>
            <person name="Albersmeier A."/>
            <person name="Kalinowski J."/>
            <person name="Ruckert C."/>
        </authorList>
    </citation>
    <scope>NUCLEOTIDE SEQUENCE</scope>
    <source>
        <strain evidence="2">CGMCC 1.12160</strain>
    </source>
</reference>
<feature type="compositionally biased region" description="Basic and acidic residues" evidence="1">
    <location>
        <begin position="32"/>
        <end position="46"/>
    </location>
</feature>
<dbReference type="AlphaFoldDB" id="A0A917BFA7"/>
<reference evidence="2" key="2">
    <citation type="submission" date="2020-09" db="EMBL/GenBank/DDBJ databases">
        <authorList>
            <person name="Sun Q."/>
            <person name="Zhou Y."/>
        </authorList>
    </citation>
    <scope>NUCLEOTIDE SEQUENCE</scope>
    <source>
        <strain evidence="2">CGMCC 1.12160</strain>
    </source>
</reference>
<proteinExistence type="predicted"/>
<accession>A0A917BFA7</accession>
<evidence type="ECO:0000313" key="2">
    <source>
        <dbReference type="EMBL" id="GGF37282.1"/>
    </source>
</evidence>
<protein>
    <submittedName>
        <fullName evidence="2">Uncharacterized protein</fullName>
    </submittedName>
</protein>
<feature type="region of interest" description="Disordered" evidence="1">
    <location>
        <begin position="1"/>
        <end position="82"/>
    </location>
</feature>